<dbReference type="Pfam" id="PF24454">
    <property type="entry name" value="DUF7570"/>
    <property type="match status" value="1"/>
</dbReference>
<dbReference type="InterPro" id="IPR055992">
    <property type="entry name" value="DUF7570"/>
</dbReference>
<name>A0A2H4YF24_9CAUD</name>
<reference evidence="1 2" key="1">
    <citation type="submission" date="2017-10" db="EMBL/GenBank/DDBJ databases">
        <title>Antibacterial composition for extension of chilled fish shelf life and decreasing of risk of food-borne infections, bacteriophage strains for its preparation.</title>
        <authorList>
            <person name="Zulkarneev E.R."/>
            <person name="Aleshkin A.V."/>
            <person name="Rubalsky O.V."/>
            <person name="Kiseleva I.A."/>
            <person name="Rubalskii E.O."/>
            <person name="Lebedev S.N."/>
        </authorList>
    </citation>
    <scope>NUCLEOTIDE SEQUENCE [LARGE SCALE GENOMIC DNA]</scope>
</reference>
<protein>
    <submittedName>
        <fullName evidence="1">Uncharacterized protein</fullName>
    </submittedName>
</protein>
<sequence>MNVVFGNICNTRIVEAVESRKKTGFACDPAWLDEQVKWMHDAVTKVVEDTPWMKKALREHLVAFILREYDTIAFGVDNGIKR</sequence>
<organism evidence="1 2">
    <name type="scientific">Aeromonas phage Ah1</name>
    <dbReference type="NCBI Taxonomy" id="2053701"/>
    <lineage>
        <taxon>Viruses</taxon>
        <taxon>Duplodnaviria</taxon>
        <taxon>Heunggongvirae</taxon>
        <taxon>Uroviricota</taxon>
        <taxon>Caudoviricetes</taxon>
        <taxon>Pantevenvirales</taxon>
        <taxon>Straboviridae</taxon>
        <taxon>Cinqassovirus</taxon>
        <taxon>Cinqassovirus ah1</taxon>
    </lineage>
</organism>
<evidence type="ECO:0000313" key="1">
    <source>
        <dbReference type="EMBL" id="AUE22575.1"/>
    </source>
</evidence>
<gene>
    <name evidence="1" type="ORF">Ah1_00034</name>
</gene>
<keyword evidence="2" id="KW-1185">Reference proteome</keyword>
<dbReference type="EMBL" id="MG250483">
    <property type="protein sequence ID" value="AUE22575.1"/>
    <property type="molecule type" value="Genomic_DNA"/>
</dbReference>
<evidence type="ECO:0000313" key="2">
    <source>
        <dbReference type="Proteomes" id="UP000240934"/>
    </source>
</evidence>
<accession>A0A2H4YF24</accession>
<dbReference type="Proteomes" id="UP000240934">
    <property type="component" value="Segment"/>
</dbReference>
<proteinExistence type="predicted"/>